<keyword evidence="6 11" id="KW-0378">Hydrolase</keyword>
<evidence type="ECO:0000313" key="12">
    <source>
        <dbReference type="Proteomes" id="UP000295247"/>
    </source>
</evidence>
<name>A0A4R4AG67_MARGR</name>
<evidence type="ECO:0000256" key="1">
    <source>
        <dbReference type="ARBA" id="ARBA00004970"/>
    </source>
</evidence>
<comment type="pathway">
    <text evidence="1">Amino-acid biosynthesis; L-histidine biosynthesis; L-histidine from 5-phospho-alpha-D-ribose 1-diphosphate: step 8/9.</text>
</comment>
<dbReference type="CDD" id="cd02612">
    <property type="entry name" value="HAD_PGPPase"/>
    <property type="match status" value="1"/>
</dbReference>
<dbReference type="PANTHER" id="PTHR43344:SF13">
    <property type="entry name" value="PHOSPHATASE RV3661-RELATED"/>
    <property type="match status" value="1"/>
</dbReference>
<dbReference type="EMBL" id="SMDC01000002">
    <property type="protein sequence ID" value="TCW38183.1"/>
    <property type="molecule type" value="Genomic_DNA"/>
</dbReference>
<protein>
    <recommendedName>
        <fullName evidence="4">Histidinol-phosphatase</fullName>
        <ecNumber evidence="3">3.1.3.15</ecNumber>
    </recommendedName>
    <alternativeName>
        <fullName evidence="8">Histidinol-phosphate phosphatase</fullName>
    </alternativeName>
</protein>
<evidence type="ECO:0000256" key="4">
    <source>
        <dbReference type="ARBA" id="ARBA00021697"/>
    </source>
</evidence>
<comment type="function">
    <text evidence="10">Catalyzes the dephosphorylation of histidinol-phosphate to histidinol, the direct precursor of histidine.</text>
</comment>
<dbReference type="InterPro" id="IPR050582">
    <property type="entry name" value="HAD-like_SerB"/>
</dbReference>
<evidence type="ECO:0000256" key="3">
    <source>
        <dbReference type="ARBA" id="ARBA00013085"/>
    </source>
</evidence>
<proteinExistence type="inferred from homology"/>
<dbReference type="RefSeq" id="WP_123140035.1">
    <property type="nucleotide sequence ID" value="NZ_NRRH01000018.1"/>
</dbReference>
<dbReference type="FunFam" id="3.40.50.1000:FF:000025">
    <property type="entry name" value="HAD hydrolase, family IB"/>
    <property type="match status" value="1"/>
</dbReference>
<dbReference type="InterPro" id="IPR036412">
    <property type="entry name" value="HAD-like_sf"/>
</dbReference>
<sequence>MPLAIFDLDNTLLAGDSDHLWGEYLVSQGIVDGEHYARENTRFYHDYRNGTLDIDAFLRFTLRPLSELPRERLEALRADFLDTCIAPIMLEQAHALIARHRNAGDTPMIITATNAFITAPIAARFDIPHLLATLPAERDGRYTGEVEGTPTFREGKVERLTAWLAEHDRDLAGSHFYSDSHNDLPLLEQVEHPVAVDPDPQLRATAEARGWPVISLRD</sequence>
<dbReference type="NCBIfam" id="TIGR01488">
    <property type="entry name" value="HAD-SF-IB"/>
    <property type="match status" value="1"/>
</dbReference>
<dbReference type="AlphaFoldDB" id="A0A4R4AG67"/>
<dbReference type="Gene3D" id="3.40.50.1000">
    <property type="entry name" value="HAD superfamily/HAD-like"/>
    <property type="match status" value="1"/>
</dbReference>
<keyword evidence="7" id="KW-0460">Magnesium</keyword>
<gene>
    <name evidence="11" type="ORF">EDC29_10273</name>
</gene>
<comment type="similarity">
    <text evidence="2">Belongs to the HAD-like hydrolase superfamily. SerB family.</text>
</comment>
<keyword evidence="5" id="KW-0479">Metal-binding</keyword>
<dbReference type="NCBIfam" id="TIGR01490">
    <property type="entry name" value="HAD-SF-IB-hyp1"/>
    <property type="match status" value="1"/>
</dbReference>
<evidence type="ECO:0000256" key="2">
    <source>
        <dbReference type="ARBA" id="ARBA00009184"/>
    </source>
</evidence>
<organism evidence="11 12">
    <name type="scientific">Marichromatium gracile</name>
    <name type="common">Chromatium gracile</name>
    <dbReference type="NCBI Taxonomy" id="1048"/>
    <lineage>
        <taxon>Bacteria</taxon>
        <taxon>Pseudomonadati</taxon>
        <taxon>Pseudomonadota</taxon>
        <taxon>Gammaproteobacteria</taxon>
        <taxon>Chromatiales</taxon>
        <taxon>Chromatiaceae</taxon>
        <taxon>Marichromatium</taxon>
    </lineage>
</organism>
<evidence type="ECO:0000256" key="6">
    <source>
        <dbReference type="ARBA" id="ARBA00022801"/>
    </source>
</evidence>
<evidence type="ECO:0000256" key="9">
    <source>
        <dbReference type="ARBA" id="ARBA00052092"/>
    </source>
</evidence>
<evidence type="ECO:0000256" key="7">
    <source>
        <dbReference type="ARBA" id="ARBA00022842"/>
    </source>
</evidence>
<comment type="caution">
    <text evidence="11">The sequence shown here is derived from an EMBL/GenBank/DDBJ whole genome shotgun (WGS) entry which is preliminary data.</text>
</comment>
<evidence type="ECO:0000256" key="8">
    <source>
        <dbReference type="ARBA" id="ARBA00033209"/>
    </source>
</evidence>
<dbReference type="Gene3D" id="1.20.1440.100">
    <property type="entry name" value="SG protein - dephosphorylation function"/>
    <property type="match status" value="1"/>
</dbReference>
<evidence type="ECO:0000256" key="5">
    <source>
        <dbReference type="ARBA" id="ARBA00022723"/>
    </source>
</evidence>
<dbReference type="InterPro" id="IPR006385">
    <property type="entry name" value="HAD_hydro_SerB1"/>
</dbReference>
<dbReference type="GO" id="GO:0004401">
    <property type="term" value="F:histidinol-phosphatase activity"/>
    <property type="evidence" value="ECO:0007669"/>
    <property type="project" value="UniProtKB-EC"/>
</dbReference>
<reference evidence="11 12" key="1">
    <citation type="submission" date="2019-03" db="EMBL/GenBank/DDBJ databases">
        <title>Genomic Encyclopedia of Type Strains, Phase IV (KMG-IV): sequencing the most valuable type-strain genomes for metagenomic binning, comparative biology and taxonomic classification.</title>
        <authorList>
            <person name="Goeker M."/>
        </authorList>
    </citation>
    <scope>NUCLEOTIDE SEQUENCE [LARGE SCALE GENOMIC DNA]</scope>
    <source>
        <strain evidence="11 12">DSM 203</strain>
    </source>
</reference>
<dbReference type="SUPFAM" id="SSF56784">
    <property type="entry name" value="HAD-like"/>
    <property type="match status" value="1"/>
</dbReference>
<dbReference type="Proteomes" id="UP000295247">
    <property type="component" value="Unassembled WGS sequence"/>
</dbReference>
<dbReference type="EC" id="3.1.3.15" evidence="3"/>
<accession>A0A4R4AG67</accession>
<dbReference type="Pfam" id="PF12710">
    <property type="entry name" value="HAD"/>
    <property type="match status" value="1"/>
</dbReference>
<dbReference type="PANTHER" id="PTHR43344">
    <property type="entry name" value="PHOSPHOSERINE PHOSPHATASE"/>
    <property type="match status" value="1"/>
</dbReference>
<evidence type="ECO:0000313" key="11">
    <source>
        <dbReference type="EMBL" id="TCW38183.1"/>
    </source>
</evidence>
<dbReference type="GO" id="GO:0046872">
    <property type="term" value="F:metal ion binding"/>
    <property type="evidence" value="ECO:0007669"/>
    <property type="project" value="UniProtKB-KW"/>
</dbReference>
<comment type="catalytic activity">
    <reaction evidence="9">
        <text>L-histidinol phosphate + H2O = L-histidinol + phosphate</text>
        <dbReference type="Rhea" id="RHEA:14465"/>
        <dbReference type="ChEBI" id="CHEBI:15377"/>
        <dbReference type="ChEBI" id="CHEBI:43474"/>
        <dbReference type="ChEBI" id="CHEBI:57699"/>
        <dbReference type="ChEBI" id="CHEBI:57980"/>
        <dbReference type="EC" id="3.1.3.15"/>
    </reaction>
    <physiologicalReaction direction="left-to-right" evidence="9">
        <dbReference type="Rhea" id="RHEA:14466"/>
    </physiologicalReaction>
</comment>
<evidence type="ECO:0000256" key="10">
    <source>
        <dbReference type="ARBA" id="ARBA00053547"/>
    </source>
</evidence>
<dbReference type="InterPro" id="IPR023214">
    <property type="entry name" value="HAD_sf"/>
</dbReference>